<dbReference type="EMBL" id="JAUEMJ010000017">
    <property type="protein sequence ID" value="MDN3243805.1"/>
    <property type="molecule type" value="Genomic_DNA"/>
</dbReference>
<dbReference type="Pfam" id="PF00109">
    <property type="entry name" value="ketoacyl-synt"/>
    <property type="match status" value="1"/>
</dbReference>
<accession>A0ABT7YYT6</accession>
<reference evidence="3" key="1">
    <citation type="submission" date="2023-06" db="EMBL/GenBank/DDBJ databases">
        <title>Gycomyces niveus sp.nov., a novel actinomycete isolated from soil in Shouguang.</title>
        <authorList>
            <person name="Yang X."/>
            <person name="Zhao J."/>
        </authorList>
    </citation>
    <scope>NUCLEOTIDE SEQUENCE</scope>
    <source>
        <strain evidence="3">NEAU C2</strain>
    </source>
</reference>
<feature type="domain" description="Beta-ketoacyl synthase-like N-terminal" evidence="2">
    <location>
        <begin position="35"/>
        <end position="164"/>
    </location>
</feature>
<dbReference type="InterPro" id="IPR000794">
    <property type="entry name" value="Beta-ketoacyl_synthase"/>
</dbReference>
<dbReference type="SUPFAM" id="SSF53901">
    <property type="entry name" value="Thiolase-like"/>
    <property type="match status" value="1"/>
</dbReference>
<dbReference type="InterPro" id="IPR014030">
    <property type="entry name" value="Ketoacyl_synth_N"/>
</dbReference>
<evidence type="ECO:0000256" key="1">
    <source>
        <dbReference type="ARBA" id="ARBA00022679"/>
    </source>
</evidence>
<name>A0ABT7YYT6_9ACTN</name>
<dbReference type="PANTHER" id="PTHR11712">
    <property type="entry name" value="POLYKETIDE SYNTHASE-RELATED"/>
    <property type="match status" value="1"/>
</dbReference>
<keyword evidence="4" id="KW-1185">Reference proteome</keyword>
<gene>
    <name evidence="3" type="ORF">QWI33_29110</name>
</gene>
<dbReference type="PANTHER" id="PTHR11712:SF336">
    <property type="entry name" value="3-OXOACYL-[ACYL-CARRIER-PROTEIN] SYNTHASE, MITOCHONDRIAL"/>
    <property type="match status" value="1"/>
</dbReference>
<dbReference type="InterPro" id="IPR016039">
    <property type="entry name" value="Thiolase-like"/>
</dbReference>
<proteinExistence type="predicted"/>
<dbReference type="Proteomes" id="UP001171902">
    <property type="component" value="Unassembled WGS sequence"/>
</dbReference>
<protein>
    <submittedName>
        <fullName evidence="3">Beta-ketoacyl synthase N-terminal-like domain-containing protein</fullName>
    </submittedName>
</protein>
<dbReference type="Gene3D" id="3.40.47.10">
    <property type="match status" value="1"/>
</dbReference>
<dbReference type="RefSeq" id="WP_289960115.1">
    <property type="nucleotide sequence ID" value="NZ_JAUEMJ010000017.1"/>
</dbReference>
<evidence type="ECO:0000313" key="4">
    <source>
        <dbReference type="Proteomes" id="UP001171902"/>
    </source>
</evidence>
<organism evidence="3 4">
    <name type="scientific">Glycomyces tritici</name>
    <dbReference type="NCBI Taxonomy" id="2665176"/>
    <lineage>
        <taxon>Bacteria</taxon>
        <taxon>Bacillati</taxon>
        <taxon>Actinomycetota</taxon>
        <taxon>Actinomycetes</taxon>
        <taxon>Glycomycetales</taxon>
        <taxon>Glycomycetaceae</taxon>
        <taxon>Glycomyces</taxon>
    </lineage>
</organism>
<comment type="caution">
    <text evidence="3">The sequence shown here is derived from an EMBL/GenBank/DDBJ whole genome shotgun (WGS) entry which is preliminary data.</text>
</comment>
<keyword evidence="1" id="KW-0808">Transferase</keyword>
<evidence type="ECO:0000259" key="2">
    <source>
        <dbReference type="Pfam" id="PF00109"/>
    </source>
</evidence>
<sequence>MNAPYRLAVTGIGRALPAPGESAEGWFDHRTRLGRRGYKYLPRASQYLLAAGRDALADAGIEPSGPVEDIGAVIGTSHGVTALHTQMDAVIRTEGAVALSPATAAYFSVNLIPSRLAAEHGLRAFNVPVTSAGTAGLESLLVGANAIRYGRAKHLLAGATEHPASGSPKRRGDDGAVVLVSGADDGSDCHGTVAVEAGFLSPLAAGDPVERARAWFDRAAARLQMDEGTPLTFIADDSAVAAAFGKAVDARTVESVPGSLQATMAIADALQDGPPSSAVLVACAGGNTALARIERKGNRHAGTD</sequence>
<evidence type="ECO:0000313" key="3">
    <source>
        <dbReference type="EMBL" id="MDN3243805.1"/>
    </source>
</evidence>